<accession>A0ACA9SYT2</accession>
<dbReference type="EMBL" id="CAJVQC010174319">
    <property type="protein sequence ID" value="CAG8851120.1"/>
    <property type="molecule type" value="Genomic_DNA"/>
</dbReference>
<gene>
    <name evidence="1" type="ORF">RPERSI_LOCUS36415</name>
</gene>
<protein>
    <submittedName>
        <fullName evidence="1">10123_t:CDS:1</fullName>
    </submittedName>
</protein>
<feature type="non-terminal residue" evidence="1">
    <location>
        <position position="117"/>
    </location>
</feature>
<keyword evidence="2" id="KW-1185">Reference proteome</keyword>
<organism evidence="1 2">
    <name type="scientific">Racocetra persica</name>
    <dbReference type="NCBI Taxonomy" id="160502"/>
    <lineage>
        <taxon>Eukaryota</taxon>
        <taxon>Fungi</taxon>
        <taxon>Fungi incertae sedis</taxon>
        <taxon>Mucoromycota</taxon>
        <taxon>Glomeromycotina</taxon>
        <taxon>Glomeromycetes</taxon>
        <taxon>Diversisporales</taxon>
        <taxon>Gigasporaceae</taxon>
        <taxon>Racocetra</taxon>
    </lineage>
</organism>
<name>A0ACA9SYT2_9GLOM</name>
<feature type="non-terminal residue" evidence="1">
    <location>
        <position position="1"/>
    </location>
</feature>
<evidence type="ECO:0000313" key="1">
    <source>
        <dbReference type="EMBL" id="CAG8851120.1"/>
    </source>
</evidence>
<dbReference type="Proteomes" id="UP000789920">
    <property type="component" value="Unassembled WGS sequence"/>
</dbReference>
<proteinExistence type="predicted"/>
<reference evidence="1" key="1">
    <citation type="submission" date="2021-06" db="EMBL/GenBank/DDBJ databases">
        <authorList>
            <person name="Kallberg Y."/>
            <person name="Tangrot J."/>
            <person name="Rosling A."/>
        </authorList>
    </citation>
    <scope>NUCLEOTIDE SEQUENCE</scope>
    <source>
        <strain evidence="1">MA461A</strain>
    </source>
</reference>
<comment type="caution">
    <text evidence="1">The sequence shown here is derived from an EMBL/GenBank/DDBJ whole genome shotgun (WGS) entry which is preliminary data.</text>
</comment>
<sequence>TKFGVAKNVTLISVKVCDASGGCDGSAILSGISFVGKQHTKSNNKNTVINMSLGGFGNDFNNAVVAVGKMGVHVVVAAGNDATNDCLVTPASAPNAIAVGATETDSDAIAIFSNFGN</sequence>
<evidence type="ECO:0000313" key="2">
    <source>
        <dbReference type="Proteomes" id="UP000789920"/>
    </source>
</evidence>